<feature type="chain" id="PRO_5046774027" evidence="2">
    <location>
        <begin position="23"/>
        <end position="316"/>
    </location>
</feature>
<feature type="signal peptide" evidence="2">
    <location>
        <begin position="1"/>
        <end position="22"/>
    </location>
</feature>
<evidence type="ECO:0000313" key="4">
    <source>
        <dbReference type="Proteomes" id="UP001642484"/>
    </source>
</evidence>
<name>A0ABP0LSV4_9DINO</name>
<evidence type="ECO:0000256" key="2">
    <source>
        <dbReference type="SAM" id="SignalP"/>
    </source>
</evidence>
<proteinExistence type="predicted"/>
<keyword evidence="1" id="KW-0812">Transmembrane</keyword>
<keyword evidence="2" id="KW-0732">Signal</keyword>
<keyword evidence="1" id="KW-0472">Membrane</keyword>
<keyword evidence="1" id="KW-1133">Transmembrane helix</keyword>
<keyword evidence="4" id="KW-1185">Reference proteome</keyword>
<gene>
    <name evidence="3" type="ORF">CCMP2556_LOCUS22537</name>
</gene>
<dbReference type="EMBL" id="CAXAMN010014003">
    <property type="protein sequence ID" value="CAK9042301.1"/>
    <property type="molecule type" value="Genomic_DNA"/>
</dbReference>
<sequence length="316" mass="34632">MRSTLNTGVAVVWLAWFHLAMATQPMIPKDDDDELDKVIALKLSKVTTLANKIDAASDKVVNVTSQTYPGSPAVQEAAQELKKMLSNATAESASLQMSLGQAKAQVTNADARLAAARAASKMACGVSPCDIAASQVAESHLEAIEEMERYFAMKEAMRMRQGSVEQKKELDLVAQSITDLPHRLLPIMTREKRLCKGDKKLTKCQLALNTTKTYNECKDYAEKLSFAIKRAEELLRPLELGEMKLFTDSVASRRDVRDHGTLRANNAAFPAATALLRGTGWMLLALASLILISSVAVLLRRRHLEPISEALPALLE</sequence>
<evidence type="ECO:0000256" key="1">
    <source>
        <dbReference type="SAM" id="Phobius"/>
    </source>
</evidence>
<reference evidence="3 4" key="1">
    <citation type="submission" date="2024-02" db="EMBL/GenBank/DDBJ databases">
        <authorList>
            <person name="Chen Y."/>
            <person name="Shah S."/>
            <person name="Dougan E. K."/>
            <person name="Thang M."/>
            <person name="Chan C."/>
        </authorList>
    </citation>
    <scope>NUCLEOTIDE SEQUENCE [LARGE SCALE GENOMIC DNA]</scope>
</reference>
<protein>
    <submittedName>
        <fullName evidence="3">Uncharacterized protein</fullName>
    </submittedName>
</protein>
<feature type="transmembrane region" description="Helical" evidence="1">
    <location>
        <begin position="280"/>
        <end position="299"/>
    </location>
</feature>
<organism evidence="3 4">
    <name type="scientific">Durusdinium trenchii</name>
    <dbReference type="NCBI Taxonomy" id="1381693"/>
    <lineage>
        <taxon>Eukaryota</taxon>
        <taxon>Sar</taxon>
        <taxon>Alveolata</taxon>
        <taxon>Dinophyceae</taxon>
        <taxon>Suessiales</taxon>
        <taxon>Symbiodiniaceae</taxon>
        <taxon>Durusdinium</taxon>
    </lineage>
</organism>
<accession>A0ABP0LSV4</accession>
<dbReference type="Proteomes" id="UP001642484">
    <property type="component" value="Unassembled WGS sequence"/>
</dbReference>
<comment type="caution">
    <text evidence="3">The sequence shown here is derived from an EMBL/GenBank/DDBJ whole genome shotgun (WGS) entry which is preliminary data.</text>
</comment>
<evidence type="ECO:0000313" key="3">
    <source>
        <dbReference type="EMBL" id="CAK9042301.1"/>
    </source>
</evidence>